<dbReference type="KEGG" id="mnu:NCTC10166_00691"/>
<sequence>MERTKITRIKKWKKYRESIYGFSFFYLAFFNNNKNIKDKISKLNKTIKSFDYENILNNEEIKNIFSHNDVKNNFNYKNWKIDNLKLKIQNLENNFFSDFSFLENINLEFDFLQNEKDRLNKIKIQNHTKGRNDKN</sequence>
<dbReference type="AlphaFoldDB" id="A0A449A655"/>
<dbReference type="RefSeq" id="WP_129720080.1">
    <property type="nucleotide sequence ID" value="NZ_LR214951.1"/>
</dbReference>
<dbReference type="EMBL" id="LR214951">
    <property type="protein sequence ID" value="VEU59709.1"/>
    <property type="molecule type" value="Genomic_DNA"/>
</dbReference>
<proteinExistence type="predicted"/>
<name>A0A449A655_9BACT</name>
<reference evidence="1 2" key="1">
    <citation type="submission" date="2019-01" db="EMBL/GenBank/DDBJ databases">
        <authorList>
            <consortium name="Pathogen Informatics"/>
        </authorList>
    </citation>
    <scope>NUCLEOTIDE SEQUENCE [LARGE SCALE GENOMIC DNA]</scope>
    <source>
        <strain evidence="1 2">NCTC10166</strain>
    </source>
</reference>
<dbReference type="Proteomes" id="UP000289440">
    <property type="component" value="Chromosome"/>
</dbReference>
<organism evidence="1 2">
    <name type="scientific">Mesomycoplasma neurolyticum</name>
    <dbReference type="NCBI Taxonomy" id="2120"/>
    <lineage>
        <taxon>Bacteria</taxon>
        <taxon>Bacillati</taxon>
        <taxon>Mycoplasmatota</taxon>
        <taxon>Mycoplasmoidales</taxon>
        <taxon>Metamycoplasmataceae</taxon>
        <taxon>Mesomycoplasma</taxon>
    </lineage>
</organism>
<gene>
    <name evidence="1" type="ORF">NCTC10166_00691</name>
</gene>
<evidence type="ECO:0000313" key="1">
    <source>
        <dbReference type="EMBL" id="VEU59709.1"/>
    </source>
</evidence>
<evidence type="ECO:0000313" key="2">
    <source>
        <dbReference type="Proteomes" id="UP000289440"/>
    </source>
</evidence>
<accession>A0A449A655</accession>
<protein>
    <submittedName>
        <fullName evidence="1">Uncharacterized protein</fullName>
    </submittedName>
</protein>
<keyword evidence="2" id="KW-1185">Reference proteome</keyword>